<feature type="transmembrane region" description="Helical" evidence="7">
    <location>
        <begin position="172"/>
        <end position="194"/>
    </location>
</feature>
<dbReference type="GO" id="GO:0055085">
    <property type="term" value="P:transmembrane transport"/>
    <property type="evidence" value="ECO:0007669"/>
    <property type="project" value="InterPro"/>
</dbReference>
<dbReference type="Proteomes" id="UP000002532">
    <property type="component" value="Chromosome"/>
</dbReference>
<dbReference type="EMBL" id="CP000051">
    <property type="protein sequence ID" value="AAX51138.1"/>
    <property type="molecule type" value="Genomic_DNA"/>
</dbReference>
<dbReference type="InterPro" id="IPR000515">
    <property type="entry name" value="MetI-like"/>
</dbReference>
<evidence type="ECO:0000256" key="2">
    <source>
        <dbReference type="ARBA" id="ARBA00022448"/>
    </source>
</evidence>
<feature type="transmembrane region" description="Helical" evidence="7">
    <location>
        <begin position="93"/>
        <end position="113"/>
    </location>
</feature>
<dbReference type="GO" id="GO:0005886">
    <property type="term" value="C:plasma membrane"/>
    <property type="evidence" value="ECO:0007669"/>
    <property type="project" value="UniProtKB-SubCell"/>
</dbReference>
<dbReference type="Gene3D" id="3.40.190.10">
    <property type="entry name" value="Periplasmic binding protein-like II"/>
    <property type="match status" value="2"/>
</dbReference>
<proteinExistence type="inferred from homology"/>
<dbReference type="FunFam" id="1.10.3720.10:FF:000221">
    <property type="entry name" value="ABC transporter permease fused to pyrimidine biosynthesis enzyme"/>
    <property type="match status" value="1"/>
</dbReference>
<evidence type="ECO:0000313" key="10">
    <source>
        <dbReference type="Proteomes" id="UP000002532"/>
    </source>
</evidence>
<evidence type="ECO:0000256" key="6">
    <source>
        <dbReference type="ARBA" id="ARBA00023136"/>
    </source>
</evidence>
<dbReference type="PANTHER" id="PTHR30151:SF20">
    <property type="entry name" value="ABC TRANSPORTER PERMEASE PROTEIN HI_0355-RELATED"/>
    <property type="match status" value="1"/>
</dbReference>
<evidence type="ECO:0000256" key="7">
    <source>
        <dbReference type="RuleBase" id="RU363032"/>
    </source>
</evidence>
<dbReference type="HOGENOM" id="CLU_036390_0_0_0"/>
<dbReference type="RefSeq" id="WP_011324899.1">
    <property type="nucleotide sequence ID" value="NC_007429.1"/>
</dbReference>
<dbReference type="AlphaFoldDB" id="A0A0H2X3A4"/>
<dbReference type="KEGG" id="cta:CTA_0931"/>
<keyword evidence="2 7" id="KW-0813">Transport</keyword>
<dbReference type="SUPFAM" id="SSF53850">
    <property type="entry name" value="Periplasmic binding protein-like II"/>
    <property type="match status" value="1"/>
</dbReference>
<keyword evidence="3" id="KW-1003">Cell membrane</keyword>
<organism evidence="9 10">
    <name type="scientific">Chlamydia trachomatis serovar A (strain ATCC VR-571B / DSM 19440 / HAR-13)</name>
    <dbReference type="NCBI Taxonomy" id="315277"/>
    <lineage>
        <taxon>Bacteria</taxon>
        <taxon>Pseudomonadati</taxon>
        <taxon>Chlamydiota</taxon>
        <taxon>Chlamydiia</taxon>
        <taxon>Chlamydiales</taxon>
        <taxon>Chlamydiaceae</taxon>
        <taxon>Chlamydia/Chlamydophila group</taxon>
        <taxon>Chlamydia</taxon>
    </lineage>
</organism>
<dbReference type="Pfam" id="PF09084">
    <property type="entry name" value="NMT1"/>
    <property type="match status" value="1"/>
</dbReference>
<evidence type="ECO:0000256" key="4">
    <source>
        <dbReference type="ARBA" id="ARBA00022692"/>
    </source>
</evidence>
<dbReference type="PANTHER" id="PTHR30151">
    <property type="entry name" value="ALKANE SULFONATE ABC TRANSPORTER-RELATED, MEMBRANE SUBUNIT"/>
    <property type="match status" value="1"/>
</dbReference>
<dbReference type="PROSITE" id="PS50928">
    <property type="entry name" value="ABC_TM1"/>
    <property type="match status" value="1"/>
</dbReference>
<feature type="transmembrane region" description="Helical" evidence="7">
    <location>
        <begin position="60"/>
        <end position="81"/>
    </location>
</feature>
<evidence type="ECO:0000256" key="5">
    <source>
        <dbReference type="ARBA" id="ARBA00022989"/>
    </source>
</evidence>
<evidence type="ECO:0000256" key="1">
    <source>
        <dbReference type="ARBA" id="ARBA00004651"/>
    </source>
</evidence>
<keyword evidence="5 7" id="KW-1133">Transmembrane helix</keyword>
<evidence type="ECO:0000313" key="9">
    <source>
        <dbReference type="EMBL" id="AAX51138.1"/>
    </source>
</evidence>
<accession>A0A0H2X3A4</accession>
<feature type="transmembrane region" description="Helical" evidence="7">
    <location>
        <begin position="214"/>
        <end position="236"/>
    </location>
</feature>
<reference evidence="9 10" key="1">
    <citation type="journal article" date="2005" name="Infect. Immun.">
        <title>Comparative genomic analysis of Chlamydia trachomatis oculotropic and genitotropic strains.</title>
        <authorList>
            <person name="Carlson J.H."/>
            <person name="Porcella S.F."/>
            <person name="McClarty G."/>
            <person name="Caldwell H.D."/>
        </authorList>
    </citation>
    <scope>NUCLEOTIDE SEQUENCE [LARGE SCALE GENOMIC DNA]</scope>
    <source>
        <strain evidence="10">ATCC VR-571B / DSM 19440 / HAR-13</strain>
    </source>
</reference>
<keyword evidence="6 7" id="KW-0472">Membrane</keyword>
<comment type="similarity">
    <text evidence="7">Belongs to the binding-protein-dependent transport system permease family.</text>
</comment>
<dbReference type="InterPro" id="IPR035906">
    <property type="entry name" value="MetI-like_sf"/>
</dbReference>
<evidence type="ECO:0000259" key="8">
    <source>
        <dbReference type="PROSITE" id="PS50928"/>
    </source>
</evidence>
<dbReference type="SUPFAM" id="SSF161098">
    <property type="entry name" value="MetI-like"/>
    <property type="match status" value="1"/>
</dbReference>
<name>A0A0H2X3A4_CHLTA</name>
<keyword evidence="10" id="KW-1185">Reference proteome</keyword>
<feature type="transmembrane region" description="Helical" evidence="7">
    <location>
        <begin position="257"/>
        <end position="274"/>
    </location>
</feature>
<dbReference type="Pfam" id="PF00528">
    <property type="entry name" value="BPD_transp_1"/>
    <property type="match status" value="1"/>
</dbReference>
<comment type="subcellular location">
    <subcellularLocation>
        <location evidence="1 7">Cell membrane</location>
        <topology evidence="1 7">Multi-pass membrane protein</topology>
    </subcellularLocation>
</comment>
<evidence type="ECO:0000256" key="3">
    <source>
        <dbReference type="ARBA" id="ARBA00022475"/>
    </source>
</evidence>
<dbReference type="InterPro" id="IPR015168">
    <property type="entry name" value="SsuA/THI5"/>
</dbReference>
<gene>
    <name evidence="9" type="ordered locus">CTA_0931</name>
</gene>
<dbReference type="Gene3D" id="1.10.3720.10">
    <property type="entry name" value="MetI-like"/>
    <property type="match status" value="1"/>
</dbReference>
<dbReference type="CDD" id="cd06261">
    <property type="entry name" value="TM_PBP2"/>
    <property type="match status" value="1"/>
</dbReference>
<sequence>MKKFISYLLIILPLIGLWEFCAQNYPSFGFICPPPSKVLTTGIHSFPVLFQHSCYTAQGILGGFFLALLLAILFSATMLLFPATQGLLHPLCVLVQCLPMFTLTPLIVLWFGWGTRAVIIPTALSIFFPLALTIHQGIKNSPEELLEQFTLYQATTWQKLFKLRIPNGLPHIFSGLKIAMSAAGFATIAGEWVATQSGLGILILESRRNYDMAMALAGLFVLTMLTLSLFYSVLLLERSTFFFFRMEKTSKRSFGKKWVFALIPITVLPCLFYLKDDPKLAAPVPTKSFTLLLDWTPNPNHIPLYVGVEKGFFVDEGISLTLQKNTDTCSSIPHLLLEKVDYTLYHSLGVLKTAVRGAPVQVAGRLIDSSLQGLIYRKNEGIEKLEDLNGRVLGFCLNDSKNLPNLLEALRKHHVVPSEIKNVSADMISPMLTYQVDFLYGGFYNVEGVTIALKGTPTGCFLSDTYGSPTGPQLLICGKKGSPAMTPQTLQSLQKALSRSLDFCREYPQEAFAIYVEATKDSPKVLSDERAQWEVTLPLLAKTQEPLSRELLESLLVTLSTTCPDLRTSIDTFSIETLISDVSETIASS</sequence>
<keyword evidence="4 7" id="KW-0812">Transmembrane</keyword>
<protein>
    <submittedName>
        <fullName evidence="9">ABC transporter permease protein</fullName>
    </submittedName>
</protein>
<feature type="domain" description="ABC transmembrane type-1" evidence="8">
    <location>
        <begin position="49"/>
        <end position="231"/>
    </location>
</feature>